<dbReference type="Proteomes" id="UP000198312">
    <property type="component" value="Chromosome"/>
</dbReference>
<proteinExistence type="inferred from homology"/>
<dbReference type="NCBIfam" id="TIGR00147">
    <property type="entry name" value="YegS/Rv2252/BmrU family lipid kinase"/>
    <property type="match status" value="1"/>
</dbReference>
<evidence type="ECO:0000256" key="10">
    <source>
        <dbReference type="ARBA" id="ARBA00023264"/>
    </source>
</evidence>
<dbReference type="PANTHER" id="PTHR12358">
    <property type="entry name" value="SPHINGOSINE KINASE"/>
    <property type="match status" value="1"/>
</dbReference>
<dbReference type="Pfam" id="PF19279">
    <property type="entry name" value="YegS_C"/>
    <property type="match status" value="1"/>
</dbReference>
<evidence type="ECO:0000313" key="12">
    <source>
        <dbReference type="EMBL" id="ASK64275.1"/>
    </source>
</evidence>
<keyword evidence="7" id="KW-0067">ATP-binding</keyword>
<organism evidence="12 13">
    <name type="scientific">Virgibacillus phasianinus</name>
    <dbReference type="NCBI Taxonomy" id="2017483"/>
    <lineage>
        <taxon>Bacteria</taxon>
        <taxon>Bacillati</taxon>
        <taxon>Bacillota</taxon>
        <taxon>Bacilli</taxon>
        <taxon>Bacillales</taxon>
        <taxon>Bacillaceae</taxon>
        <taxon>Virgibacillus</taxon>
    </lineage>
</organism>
<dbReference type="InterPro" id="IPR001206">
    <property type="entry name" value="Diacylglycerol_kinase_cat_dom"/>
</dbReference>
<evidence type="ECO:0000256" key="2">
    <source>
        <dbReference type="ARBA" id="ARBA00005983"/>
    </source>
</evidence>
<keyword evidence="5" id="KW-0547">Nucleotide-binding</keyword>
<evidence type="ECO:0000256" key="1">
    <source>
        <dbReference type="ARBA" id="ARBA00001946"/>
    </source>
</evidence>
<evidence type="ECO:0000256" key="3">
    <source>
        <dbReference type="ARBA" id="ARBA00022516"/>
    </source>
</evidence>
<dbReference type="EMBL" id="CP022315">
    <property type="protein sequence ID" value="ASK64275.1"/>
    <property type="molecule type" value="Genomic_DNA"/>
</dbReference>
<dbReference type="PANTHER" id="PTHR12358:SF107">
    <property type="entry name" value="LIPID KINASE BMRU-RELATED"/>
    <property type="match status" value="1"/>
</dbReference>
<feature type="domain" description="DAGKc" evidence="11">
    <location>
        <begin position="1"/>
        <end position="132"/>
    </location>
</feature>
<keyword evidence="10" id="KW-1208">Phospholipid metabolism</keyword>
<evidence type="ECO:0000256" key="4">
    <source>
        <dbReference type="ARBA" id="ARBA00022679"/>
    </source>
</evidence>
<dbReference type="InterPro" id="IPR016064">
    <property type="entry name" value="NAD/diacylglycerol_kinase_sf"/>
</dbReference>
<dbReference type="InterPro" id="IPR050187">
    <property type="entry name" value="Lipid_Phosphate_FormReg"/>
</dbReference>
<sequence length="299" mass="32650">MRYKNGLFLYNSNAGNDDIEQKLAQTLPTISKSVKDLSVIQTETIEEVKQTCIQYSESADIIIVLGGDGTIHACINSIAPLEKRPIIGILPGGTCNDFSRMLGTSQNLKLAAEGIAQGEIVDVDLGKTGDRYFLNFWGIGFVSEASRNINPDQKKSLGVLSYYLSTLRTVNQAETFTYKLTTKSETYEGEAVLILMLNGRFIGAKELPVTTADPSDGKLDVIIIKTSNLASFREFLSMNKPTTDPDQLSELIHFQAASVKIDTDTAKDVDMDGEINGSTPASITILPKHVRFVKGTETI</sequence>
<evidence type="ECO:0000313" key="13">
    <source>
        <dbReference type="Proteomes" id="UP000198312"/>
    </source>
</evidence>
<dbReference type="Pfam" id="PF00781">
    <property type="entry name" value="DAGK_cat"/>
    <property type="match status" value="1"/>
</dbReference>
<dbReference type="Gene3D" id="2.60.200.40">
    <property type="match status" value="1"/>
</dbReference>
<name>A0A220U8B2_9BACI</name>
<keyword evidence="3" id="KW-0444">Lipid biosynthesis</keyword>
<dbReference type="GO" id="GO:0008654">
    <property type="term" value="P:phospholipid biosynthetic process"/>
    <property type="evidence" value="ECO:0007669"/>
    <property type="project" value="UniProtKB-KW"/>
</dbReference>
<evidence type="ECO:0000256" key="6">
    <source>
        <dbReference type="ARBA" id="ARBA00022777"/>
    </source>
</evidence>
<dbReference type="InterPro" id="IPR005218">
    <property type="entry name" value="Diacylglycerol/lipid_kinase"/>
</dbReference>
<accession>A0A220U8B2</accession>
<keyword evidence="4" id="KW-0808">Transferase</keyword>
<dbReference type="Gene3D" id="3.40.50.10330">
    <property type="entry name" value="Probable inorganic polyphosphate/atp-NAD kinase, domain 1"/>
    <property type="match status" value="1"/>
</dbReference>
<reference evidence="12 13" key="1">
    <citation type="submission" date="2017-07" db="EMBL/GenBank/DDBJ databases">
        <title>Virgibacillus sp. LM2416.</title>
        <authorList>
            <person name="Tak E.J."/>
            <person name="Bae J.-W."/>
        </authorList>
    </citation>
    <scope>NUCLEOTIDE SEQUENCE [LARGE SCALE GENOMIC DNA]</scope>
    <source>
        <strain evidence="12 13">LM2416</strain>
    </source>
</reference>
<evidence type="ECO:0000256" key="9">
    <source>
        <dbReference type="ARBA" id="ARBA00023209"/>
    </source>
</evidence>
<dbReference type="InterPro" id="IPR045540">
    <property type="entry name" value="YegS/DAGK_C"/>
</dbReference>
<evidence type="ECO:0000259" key="11">
    <source>
        <dbReference type="PROSITE" id="PS50146"/>
    </source>
</evidence>
<comment type="cofactor">
    <cofactor evidence="1">
        <name>Mg(2+)</name>
        <dbReference type="ChEBI" id="CHEBI:18420"/>
    </cofactor>
</comment>
<protein>
    <submittedName>
        <fullName evidence="12">Diacylglycerol kinase</fullName>
    </submittedName>
</protein>
<dbReference type="KEGG" id="vil:CFK37_03275"/>
<dbReference type="AlphaFoldDB" id="A0A220U8B2"/>
<dbReference type="OrthoDB" id="142078at2"/>
<dbReference type="GO" id="GO:0005524">
    <property type="term" value="F:ATP binding"/>
    <property type="evidence" value="ECO:0007669"/>
    <property type="project" value="UniProtKB-KW"/>
</dbReference>
<gene>
    <name evidence="12" type="ORF">CFK37_03275</name>
</gene>
<dbReference type="PROSITE" id="PS50146">
    <property type="entry name" value="DAGK"/>
    <property type="match status" value="1"/>
</dbReference>
<comment type="similarity">
    <text evidence="2">Belongs to the diacylglycerol/lipid kinase family.</text>
</comment>
<keyword evidence="13" id="KW-1185">Reference proteome</keyword>
<dbReference type="SUPFAM" id="SSF111331">
    <property type="entry name" value="NAD kinase/diacylglycerol kinase-like"/>
    <property type="match status" value="1"/>
</dbReference>
<dbReference type="InterPro" id="IPR017438">
    <property type="entry name" value="ATP-NAD_kinase_N"/>
</dbReference>
<evidence type="ECO:0000256" key="5">
    <source>
        <dbReference type="ARBA" id="ARBA00022741"/>
    </source>
</evidence>
<keyword evidence="8" id="KW-0443">Lipid metabolism</keyword>
<keyword evidence="6 12" id="KW-0418">Kinase</keyword>
<dbReference type="GO" id="GO:0004143">
    <property type="term" value="F:ATP-dependent diacylglycerol kinase activity"/>
    <property type="evidence" value="ECO:0007669"/>
    <property type="project" value="TreeGrafter"/>
</dbReference>
<evidence type="ECO:0000256" key="8">
    <source>
        <dbReference type="ARBA" id="ARBA00023098"/>
    </source>
</evidence>
<dbReference type="GO" id="GO:0005886">
    <property type="term" value="C:plasma membrane"/>
    <property type="evidence" value="ECO:0007669"/>
    <property type="project" value="TreeGrafter"/>
</dbReference>
<evidence type="ECO:0000256" key="7">
    <source>
        <dbReference type="ARBA" id="ARBA00022840"/>
    </source>
</evidence>
<dbReference type="SMART" id="SM00046">
    <property type="entry name" value="DAGKc"/>
    <property type="match status" value="1"/>
</dbReference>
<keyword evidence="9" id="KW-0594">Phospholipid biosynthesis</keyword>